<reference evidence="2" key="1">
    <citation type="submission" date="2016-07" db="EMBL/GenBank/DDBJ databases">
        <title>Multiple horizontal gene transfer events from other fungi enriched the ability of initially mycotrophic Trichoderma (Ascomycota) to feed on dead plant biomass.</title>
        <authorList>
            <consortium name="DOE Joint Genome Institute"/>
            <person name="Atanasova L."/>
            <person name="Chenthamara K."/>
            <person name="Zhang J."/>
            <person name="Grujic M."/>
            <person name="Henrissat B."/>
            <person name="Kuo A."/>
            <person name="Aerts A."/>
            <person name="Salamov A."/>
            <person name="Lipzen A."/>
            <person name="Labutti K."/>
            <person name="Barry K."/>
            <person name="Miao Y."/>
            <person name="Rahimi M.J."/>
            <person name="Shen Q."/>
            <person name="Grigoriev I.V."/>
            <person name="Kubicek C.P."/>
            <person name="Druzhinina I.S."/>
        </authorList>
    </citation>
    <scope>NUCLEOTIDE SEQUENCE [LARGE SCALE GENOMIC DNA]</scope>
    <source>
        <strain evidence="2">TUCIM 6016</strain>
    </source>
</reference>
<dbReference type="RefSeq" id="XP_024744847.1">
    <property type="nucleotide sequence ID" value="XM_024893090.1"/>
</dbReference>
<evidence type="ECO:0000313" key="2">
    <source>
        <dbReference type="Proteomes" id="UP000241546"/>
    </source>
</evidence>
<gene>
    <name evidence="1" type="ORF">BBK36DRAFT_1136757</name>
</gene>
<dbReference type="EMBL" id="KZ680424">
    <property type="protein sequence ID" value="PTB61527.1"/>
    <property type="molecule type" value="Genomic_DNA"/>
</dbReference>
<sequence length="70" mass="7453">MAVAVEVSALASPSPASAAFSSRSAKQVASQHFDWLYPHVAINGGLGEGHDAHVDGESFRIFDWQRVAQS</sequence>
<name>A0A2T4AWT3_9HYPO</name>
<accession>A0A2T4AWT3</accession>
<proteinExistence type="predicted"/>
<dbReference type="AlphaFoldDB" id="A0A2T4AWT3"/>
<protein>
    <submittedName>
        <fullName evidence="1">Uncharacterized protein</fullName>
    </submittedName>
</protein>
<dbReference type="Proteomes" id="UP000241546">
    <property type="component" value="Unassembled WGS sequence"/>
</dbReference>
<dbReference type="GeneID" id="36601208"/>
<keyword evidence="2" id="KW-1185">Reference proteome</keyword>
<organism evidence="1 2">
    <name type="scientific">Trichoderma citrinoviride</name>
    <dbReference type="NCBI Taxonomy" id="58853"/>
    <lineage>
        <taxon>Eukaryota</taxon>
        <taxon>Fungi</taxon>
        <taxon>Dikarya</taxon>
        <taxon>Ascomycota</taxon>
        <taxon>Pezizomycotina</taxon>
        <taxon>Sordariomycetes</taxon>
        <taxon>Hypocreomycetidae</taxon>
        <taxon>Hypocreales</taxon>
        <taxon>Hypocreaceae</taxon>
        <taxon>Trichoderma</taxon>
    </lineage>
</organism>
<evidence type="ECO:0000313" key="1">
    <source>
        <dbReference type="EMBL" id="PTB61527.1"/>
    </source>
</evidence>